<gene>
    <name evidence="2" type="ORF">GA0074694_1166</name>
</gene>
<dbReference type="EMBL" id="FMHU01000001">
    <property type="protein sequence ID" value="SCL15345.1"/>
    <property type="molecule type" value="Genomic_DNA"/>
</dbReference>
<proteinExistence type="predicted"/>
<dbReference type="Pfam" id="PF01609">
    <property type="entry name" value="DDE_Tnp_1"/>
    <property type="match status" value="1"/>
</dbReference>
<sequence>MTGRSAGSPSRGPIQVTAIVPQLVHQTRPASPASSLKTRDGQTIRYLQLAHNGWDPVAKASKTRVLYSFGREDQLDIAGVRRLVDALSRLLDPADALAAAAPAGLSFVESRPLGGAWLLDGLWRWLRIDKILQPLVGSARREVDVERVLFALVANRALAPSSKLAASEWVCQDVHLPGLPHVTDDACYRAMDQLIEVEPALTRGVYDQIADLLNLEVDLLFFDTTSTYFELDEADEPLWRDERGTVVAEGDPVAVKQAGFRTHGKSKDSRDDLPQVVVGMAVTRTGIPVRVWCWPGNTSDSALIRQVKTDMREWSLARVVWVADRGFASAENRRFLQQGAGGYILGEKLRAGTAEADVALARQGRYATVADNLQVKEVNIGGDDRFVICFNPDAAQRDAAVRERLIAQLTDKIDGSDTLSATKRAELRGVISTKPGLNRYLRVTPGGLLRIYAAAVKAEQRLDGKYLLRCSDPKLSAEDIALGYKQLLEVERGWRDMKTTLDLRPVFHRREDRIRAHILLCWLALLLIRVAETGTGHTWGKIRADVERLHVGVFTGPAGTFCQRTELSQPQKALFAKLKITEPPRVINATPATA</sequence>
<dbReference type="Proteomes" id="UP000198906">
    <property type="component" value="Unassembled WGS sequence"/>
</dbReference>
<dbReference type="PANTHER" id="PTHR34614:SF2">
    <property type="entry name" value="TRANSPOSASE IS4-LIKE DOMAIN-CONTAINING PROTEIN"/>
    <property type="match status" value="1"/>
</dbReference>
<dbReference type="InterPro" id="IPR047654">
    <property type="entry name" value="IS1634_transpos"/>
</dbReference>
<dbReference type="GO" id="GO:0003677">
    <property type="term" value="F:DNA binding"/>
    <property type="evidence" value="ECO:0007669"/>
    <property type="project" value="InterPro"/>
</dbReference>
<dbReference type="GO" id="GO:0006313">
    <property type="term" value="P:DNA transposition"/>
    <property type="evidence" value="ECO:0007669"/>
    <property type="project" value="InterPro"/>
</dbReference>
<accession>A0A1C6RDW2</accession>
<keyword evidence="3" id="KW-1185">Reference proteome</keyword>
<evidence type="ECO:0000313" key="2">
    <source>
        <dbReference type="EMBL" id="SCL15345.1"/>
    </source>
</evidence>
<dbReference type="PANTHER" id="PTHR34614">
    <property type="match status" value="1"/>
</dbReference>
<reference evidence="3" key="1">
    <citation type="submission" date="2016-06" db="EMBL/GenBank/DDBJ databases">
        <authorList>
            <person name="Varghese N."/>
        </authorList>
    </citation>
    <scope>NUCLEOTIDE SEQUENCE [LARGE SCALE GENOMIC DNA]</scope>
    <source>
        <strain evidence="3">DSM 46123</strain>
    </source>
</reference>
<name>A0A1C6RDW2_9ACTN</name>
<feature type="domain" description="Transposase IS4-like" evidence="1">
    <location>
        <begin position="282"/>
        <end position="527"/>
    </location>
</feature>
<evidence type="ECO:0000259" key="1">
    <source>
        <dbReference type="Pfam" id="PF01609"/>
    </source>
</evidence>
<dbReference type="GO" id="GO:0004803">
    <property type="term" value="F:transposase activity"/>
    <property type="evidence" value="ECO:0007669"/>
    <property type="project" value="InterPro"/>
</dbReference>
<evidence type="ECO:0000313" key="3">
    <source>
        <dbReference type="Proteomes" id="UP000198906"/>
    </source>
</evidence>
<dbReference type="STRING" id="47866.GA0074694_1166"/>
<dbReference type="AlphaFoldDB" id="A0A1C6RDW2"/>
<dbReference type="InterPro" id="IPR002559">
    <property type="entry name" value="Transposase_11"/>
</dbReference>
<dbReference type="NCBIfam" id="NF033559">
    <property type="entry name" value="transpos_IS1634"/>
    <property type="match status" value="1"/>
</dbReference>
<dbReference type="InterPro" id="IPR012337">
    <property type="entry name" value="RNaseH-like_sf"/>
</dbReference>
<protein>
    <submittedName>
        <fullName evidence="2">Transposase</fullName>
    </submittedName>
</protein>
<dbReference type="SUPFAM" id="SSF53098">
    <property type="entry name" value="Ribonuclease H-like"/>
    <property type="match status" value="1"/>
</dbReference>
<organism evidence="2 3">
    <name type="scientific">Micromonospora inyonensis</name>
    <dbReference type="NCBI Taxonomy" id="47866"/>
    <lineage>
        <taxon>Bacteria</taxon>
        <taxon>Bacillati</taxon>
        <taxon>Actinomycetota</taxon>
        <taxon>Actinomycetes</taxon>
        <taxon>Micromonosporales</taxon>
        <taxon>Micromonosporaceae</taxon>
        <taxon>Micromonospora</taxon>
    </lineage>
</organism>